<sequence length="432" mass="48978">MRWSRAMGKIEPKRTLRNVVDLDSMQTISSDQLLSLHPDDYQVIRRSATRARLDRKSRYVCGQCGYAVYAPREGRTGQPYWKHHPGAPEDCPWWTGTPLGVDEVSRRQFQGAQESPLHVAIKTVVGELLRLDIRTAPDSVVIDEYLIMKDGKRRPDVRAIYGGVPLVVEVQLAATQIPIIVQREDFYDELAYRLLWLTWNFQPPLTEGRLLSSFEDIFYSHNKNLFSMDDETVSLSRQIGEVILRVFWKGGDGWLSRLVKLSELNWLSSGRAFAVAPVPHWNEDFLVRWRAATGGHGTQWPERGVLLAELAAQLTSPDIDSRELKDTDDLINCLLSLLDGRPVGSQQKNIVELLNTFLGVEPRYRFARVVRRFAELCGRQEALSTRSVQTKLRTALAAPQDDPASLTGRIVLRLFPDIFARRAIDADNASAS</sequence>
<feature type="domain" description="DUF6035" evidence="1">
    <location>
        <begin position="108"/>
        <end position="235"/>
    </location>
</feature>
<evidence type="ECO:0000313" key="2">
    <source>
        <dbReference type="EMBL" id="ABS69224.1"/>
    </source>
</evidence>
<evidence type="ECO:0000259" key="1">
    <source>
        <dbReference type="Pfam" id="PF19500"/>
    </source>
</evidence>
<dbReference type="STRING" id="78245.Xaut_4001"/>
<proteinExistence type="predicted"/>
<dbReference type="HOGENOM" id="CLU_049576_0_0_5"/>
<keyword evidence="3" id="KW-1185">Reference proteome</keyword>
<dbReference type="EMBL" id="CP000781">
    <property type="protein sequence ID" value="ABS69224.1"/>
    <property type="molecule type" value="Genomic_DNA"/>
</dbReference>
<name>A7IMI1_XANP2</name>
<organism evidence="2 3">
    <name type="scientific">Xanthobacter autotrophicus (strain ATCC BAA-1158 / Py2)</name>
    <dbReference type="NCBI Taxonomy" id="78245"/>
    <lineage>
        <taxon>Bacteria</taxon>
        <taxon>Pseudomonadati</taxon>
        <taxon>Pseudomonadota</taxon>
        <taxon>Alphaproteobacteria</taxon>
        <taxon>Hyphomicrobiales</taxon>
        <taxon>Xanthobacteraceae</taxon>
        <taxon>Xanthobacter</taxon>
    </lineage>
</organism>
<dbReference type="KEGG" id="xau:Xaut_4001"/>
<gene>
    <name evidence="2" type="ordered locus">Xaut_4001</name>
</gene>
<dbReference type="Proteomes" id="UP000002417">
    <property type="component" value="Chromosome"/>
</dbReference>
<dbReference type="InterPro" id="IPR046099">
    <property type="entry name" value="DUF6035"/>
</dbReference>
<accession>A7IMI1</accession>
<reference evidence="2 3" key="1">
    <citation type="submission" date="2007-07" db="EMBL/GenBank/DDBJ databases">
        <title>Complete sequence of chromosome of Xanthobacter autotrophicus Py2.</title>
        <authorList>
            <consortium name="US DOE Joint Genome Institute"/>
            <person name="Copeland A."/>
            <person name="Lucas S."/>
            <person name="Lapidus A."/>
            <person name="Barry K."/>
            <person name="Glavina del Rio T."/>
            <person name="Hammon N."/>
            <person name="Israni S."/>
            <person name="Dalin E."/>
            <person name="Tice H."/>
            <person name="Pitluck S."/>
            <person name="Sims D."/>
            <person name="Brettin T."/>
            <person name="Bruce D."/>
            <person name="Detter J.C."/>
            <person name="Han C."/>
            <person name="Tapia R."/>
            <person name="Brainard J."/>
            <person name="Schmutz J."/>
            <person name="Larimer F."/>
            <person name="Land M."/>
            <person name="Hauser L."/>
            <person name="Kyrpides N."/>
            <person name="Kim E."/>
            <person name="Ensigns S.A."/>
            <person name="Richardson P."/>
        </authorList>
    </citation>
    <scope>NUCLEOTIDE SEQUENCE [LARGE SCALE GENOMIC DNA]</scope>
    <source>
        <strain evidence="3">ATCC BAA-1158 / Py2</strain>
    </source>
</reference>
<protein>
    <recommendedName>
        <fullName evidence="1">DUF6035 domain-containing protein</fullName>
    </recommendedName>
</protein>
<dbReference type="eggNOG" id="COG4469">
    <property type="taxonomic scope" value="Bacteria"/>
</dbReference>
<dbReference type="Pfam" id="PF19500">
    <property type="entry name" value="DUF6035"/>
    <property type="match status" value="1"/>
</dbReference>
<dbReference type="AlphaFoldDB" id="A7IMI1"/>
<evidence type="ECO:0000313" key="3">
    <source>
        <dbReference type="Proteomes" id="UP000002417"/>
    </source>
</evidence>